<dbReference type="KEGG" id="lol:LACOL_0836"/>
<dbReference type="EMBL" id="AZFE01000032">
    <property type="protein sequence ID" value="KRL54939.1"/>
    <property type="molecule type" value="Genomic_DNA"/>
</dbReference>
<comment type="caution">
    <text evidence="1">The sequence shown here is derived from an EMBL/GenBank/DDBJ whole genome shotgun (WGS) entry which is preliminary data.</text>
</comment>
<dbReference type="STRING" id="1423778.FC70_GL001742"/>
<accession>A0A0R1RN85</accession>
<sequence>MGQIQLTKESGWEKIINDNFTEIFGGGKYSDTGWVTAGITFINGASKGDGTPKFRTITQGKLGMTFLSIPVIVPPLSAGAVSNVVQLPDTAQVPNAESDFGGYSRTGQNKMMIWGRSANSQLFVNCIDAWTTNNQMEINGFFIFTVK</sequence>
<gene>
    <name evidence="1" type="ORF">FC70_GL001742</name>
</gene>
<evidence type="ECO:0000313" key="1">
    <source>
        <dbReference type="EMBL" id="KRL54939.1"/>
    </source>
</evidence>
<organism evidence="1 2">
    <name type="scientific">Paucilactobacillus oligofermentans DSM 15707 = LMG 22743</name>
    <dbReference type="NCBI Taxonomy" id="1423778"/>
    <lineage>
        <taxon>Bacteria</taxon>
        <taxon>Bacillati</taxon>
        <taxon>Bacillota</taxon>
        <taxon>Bacilli</taxon>
        <taxon>Lactobacillales</taxon>
        <taxon>Lactobacillaceae</taxon>
        <taxon>Paucilactobacillus</taxon>
    </lineage>
</organism>
<dbReference type="RefSeq" id="WP_057890652.1">
    <property type="nucleotide sequence ID" value="NZ_AZFE01000032.1"/>
</dbReference>
<name>A0A0R1RN85_9LACO</name>
<evidence type="ECO:0000313" key="2">
    <source>
        <dbReference type="Proteomes" id="UP000051697"/>
    </source>
</evidence>
<dbReference type="AlphaFoldDB" id="A0A0R1RN85"/>
<proteinExistence type="predicted"/>
<protein>
    <submittedName>
        <fullName evidence="1">Uncharacterized protein</fullName>
    </submittedName>
</protein>
<dbReference type="PATRIC" id="fig|1423778.4.peg.1781"/>
<reference evidence="1 2" key="1">
    <citation type="journal article" date="2015" name="Genome Announc.">
        <title>Expanding the biotechnology potential of lactobacilli through comparative genomics of 213 strains and associated genera.</title>
        <authorList>
            <person name="Sun Z."/>
            <person name="Harris H.M."/>
            <person name="McCann A."/>
            <person name="Guo C."/>
            <person name="Argimon S."/>
            <person name="Zhang W."/>
            <person name="Yang X."/>
            <person name="Jeffery I.B."/>
            <person name="Cooney J.C."/>
            <person name="Kagawa T.F."/>
            <person name="Liu W."/>
            <person name="Song Y."/>
            <person name="Salvetti E."/>
            <person name="Wrobel A."/>
            <person name="Rasinkangas P."/>
            <person name="Parkhill J."/>
            <person name="Rea M.C."/>
            <person name="O'Sullivan O."/>
            <person name="Ritari J."/>
            <person name="Douillard F.P."/>
            <person name="Paul Ross R."/>
            <person name="Yang R."/>
            <person name="Briner A.E."/>
            <person name="Felis G.E."/>
            <person name="de Vos W.M."/>
            <person name="Barrangou R."/>
            <person name="Klaenhammer T.R."/>
            <person name="Caufield P.W."/>
            <person name="Cui Y."/>
            <person name="Zhang H."/>
            <person name="O'Toole P.W."/>
        </authorList>
    </citation>
    <scope>NUCLEOTIDE SEQUENCE [LARGE SCALE GENOMIC DNA]</scope>
    <source>
        <strain evidence="1 2">DSM 15707</strain>
    </source>
</reference>
<dbReference type="Proteomes" id="UP000051697">
    <property type="component" value="Unassembled WGS sequence"/>
</dbReference>
<keyword evidence="2" id="KW-1185">Reference proteome</keyword>